<feature type="non-terminal residue" evidence="1">
    <location>
        <position position="1"/>
    </location>
</feature>
<reference evidence="1 2" key="1">
    <citation type="submission" date="2014-04" db="EMBL/GenBank/DDBJ databases">
        <authorList>
            <consortium name="DOE Joint Genome Institute"/>
            <person name="Kuo A."/>
            <person name="Gay G."/>
            <person name="Dore J."/>
            <person name="Kohler A."/>
            <person name="Nagy L.G."/>
            <person name="Floudas D."/>
            <person name="Copeland A."/>
            <person name="Barry K.W."/>
            <person name="Cichocki N."/>
            <person name="Veneault-Fourrey C."/>
            <person name="LaButti K."/>
            <person name="Lindquist E.A."/>
            <person name="Lipzen A."/>
            <person name="Lundell T."/>
            <person name="Morin E."/>
            <person name="Murat C."/>
            <person name="Sun H."/>
            <person name="Tunlid A."/>
            <person name="Henrissat B."/>
            <person name="Grigoriev I.V."/>
            <person name="Hibbett D.S."/>
            <person name="Martin F."/>
            <person name="Nordberg H.P."/>
            <person name="Cantor M.N."/>
            <person name="Hua S.X."/>
        </authorList>
    </citation>
    <scope>NUCLEOTIDE SEQUENCE [LARGE SCALE GENOMIC DNA]</scope>
    <source>
        <strain evidence="2">h7</strain>
    </source>
</reference>
<dbReference type="EMBL" id="KN831837">
    <property type="protein sequence ID" value="KIM34973.1"/>
    <property type="molecule type" value="Genomic_DNA"/>
</dbReference>
<dbReference type="Proteomes" id="UP000053424">
    <property type="component" value="Unassembled WGS sequence"/>
</dbReference>
<dbReference type="HOGENOM" id="CLU_047592_4_2_1"/>
<organism evidence="1 2">
    <name type="scientific">Hebeloma cylindrosporum</name>
    <dbReference type="NCBI Taxonomy" id="76867"/>
    <lineage>
        <taxon>Eukaryota</taxon>
        <taxon>Fungi</taxon>
        <taxon>Dikarya</taxon>
        <taxon>Basidiomycota</taxon>
        <taxon>Agaricomycotina</taxon>
        <taxon>Agaricomycetes</taxon>
        <taxon>Agaricomycetidae</taxon>
        <taxon>Agaricales</taxon>
        <taxon>Agaricineae</taxon>
        <taxon>Hymenogastraceae</taxon>
        <taxon>Hebeloma</taxon>
    </lineage>
</organism>
<dbReference type="STRING" id="686832.A0A0C2XAE3"/>
<keyword evidence="2" id="KW-1185">Reference proteome</keyword>
<dbReference type="OrthoDB" id="2985972at2759"/>
<evidence type="ECO:0008006" key="3">
    <source>
        <dbReference type="Google" id="ProtNLM"/>
    </source>
</evidence>
<sequence length="159" mass="17747">VSSLAPHSEPLSTIFAIPASTSEEGTESNPIVLEGISAEDFSNFIRWVYHIDWNPVTVSEAVYLGIINVCQLYFIESGMKFAVHGLQAYAILAQAREAIDHEVRLIAACTPPFVSDPSWKCTNHALCTKAWKDVWWNIIGRALLHPMRPTHLSDLMDLI</sequence>
<accession>A0A0C2XAE3</accession>
<evidence type="ECO:0000313" key="2">
    <source>
        <dbReference type="Proteomes" id="UP000053424"/>
    </source>
</evidence>
<evidence type="ECO:0000313" key="1">
    <source>
        <dbReference type="EMBL" id="KIM34973.1"/>
    </source>
</evidence>
<gene>
    <name evidence="1" type="ORF">M413DRAFT_49537</name>
</gene>
<reference evidence="2" key="2">
    <citation type="submission" date="2015-01" db="EMBL/GenBank/DDBJ databases">
        <title>Evolutionary Origins and Diversification of the Mycorrhizal Mutualists.</title>
        <authorList>
            <consortium name="DOE Joint Genome Institute"/>
            <consortium name="Mycorrhizal Genomics Consortium"/>
            <person name="Kohler A."/>
            <person name="Kuo A."/>
            <person name="Nagy L.G."/>
            <person name="Floudas D."/>
            <person name="Copeland A."/>
            <person name="Barry K.W."/>
            <person name="Cichocki N."/>
            <person name="Veneault-Fourrey C."/>
            <person name="LaButti K."/>
            <person name="Lindquist E.A."/>
            <person name="Lipzen A."/>
            <person name="Lundell T."/>
            <person name="Morin E."/>
            <person name="Murat C."/>
            <person name="Riley R."/>
            <person name="Ohm R."/>
            <person name="Sun H."/>
            <person name="Tunlid A."/>
            <person name="Henrissat B."/>
            <person name="Grigoriev I.V."/>
            <person name="Hibbett D.S."/>
            <person name="Martin F."/>
        </authorList>
    </citation>
    <scope>NUCLEOTIDE SEQUENCE [LARGE SCALE GENOMIC DNA]</scope>
    <source>
        <strain evidence="2">h7</strain>
    </source>
</reference>
<protein>
    <recommendedName>
        <fullName evidence="3">BTB domain-containing protein</fullName>
    </recommendedName>
</protein>
<dbReference type="AlphaFoldDB" id="A0A0C2XAE3"/>
<name>A0A0C2XAE3_HEBCY</name>
<feature type="non-terminal residue" evidence="1">
    <location>
        <position position="159"/>
    </location>
</feature>
<proteinExistence type="predicted"/>